<evidence type="ECO:0000313" key="2">
    <source>
        <dbReference type="EMBL" id="OWY99693.1"/>
    </source>
</evidence>
<feature type="region of interest" description="Disordered" evidence="1">
    <location>
        <begin position="184"/>
        <end position="227"/>
    </location>
</feature>
<feature type="compositionally biased region" description="Acidic residues" evidence="1">
    <location>
        <begin position="207"/>
        <end position="227"/>
    </location>
</feature>
<name>A0A225V3N0_9STRA</name>
<protein>
    <submittedName>
        <fullName evidence="2">Uncharacterized protein</fullName>
    </submittedName>
</protein>
<feature type="non-terminal residue" evidence="2">
    <location>
        <position position="227"/>
    </location>
</feature>
<feature type="compositionally biased region" description="Basic and acidic residues" evidence="1">
    <location>
        <begin position="1"/>
        <end position="20"/>
    </location>
</feature>
<evidence type="ECO:0000256" key="1">
    <source>
        <dbReference type="SAM" id="MobiDB-lite"/>
    </source>
</evidence>
<dbReference type="AlphaFoldDB" id="A0A225V3N0"/>
<proteinExistence type="predicted"/>
<organism evidence="2 3">
    <name type="scientific">Phytophthora megakarya</name>
    <dbReference type="NCBI Taxonomy" id="4795"/>
    <lineage>
        <taxon>Eukaryota</taxon>
        <taxon>Sar</taxon>
        <taxon>Stramenopiles</taxon>
        <taxon>Oomycota</taxon>
        <taxon>Peronosporomycetes</taxon>
        <taxon>Peronosporales</taxon>
        <taxon>Peronosporaceae</taxon>
        <taxon>Phytophthora</taxon>
    </lineage>
</organism>
<sequence>MGEGDDEKRRTPQEEKHEEDSPMDGKPGTRDPPESEDVEIEGVSKPGPRMSADGLRQSTSPRPIQRGRFYRPIDSDADPVRSVEELAHVLTRSTVEDVRMDVLEYWQMDTDRCTLTDAEDAIQGRTAEDIVVHVSLRKNILVEFLRRALILSFLDEVPWFQHVPEKCFDRAFVEAEDDDWALGLAEGVNPWPPVPLQPRDSPSPSDHEEDASGGEQGGDEPNDETSL</sequence>
<dbReference type="Proteomes" id="UP000198211">
    <property type="component" value="Unassembled WGS sequence"/>
</dbReference>
<keyword evidence="3" id="KW-1185">Reference proteome</keyword>
<comment type="caution">
    <text evidence="2">The sequence shown here is derived from an EMBL/GenBank/DDBJ whole genome shotgun (WGS) entry which is preliminary data.</text>
</comment>
<reference evidence="3" key="1">
    <citation type="submission" date="2017-03" db="EMBL/GenBank/DDBJ databases">
        <title>Phytopthora megakarya and P. palmivora, two closely related causual agents of cacao black pod achieved similar genome size and gene model numbers by different mechanisms.</title>
        <authorList>
            <person name="Ali S."/>
            <person name="Shao J."/>
            <person name="Larry D.J."/>
            <person name="Kronmiller B."/>
            <person name="Shen D."/>
            <person name="Strem M.D."/>
            <person name="Melnick R.L."/>
            <person name="Guiltinan M.J."/>
            <person name="Tyler B.M."/>
            <person name="Meinhardt L.W."/>
            <person name="Bailey B.A."/>
        </authorList>
    </citation>
    <scope>NUCLEOTIDE SEQUENCE [LARGE SCALE GENOMIC DNA]</scope>
    <source>
        <strain evidence="3">zdho120</strain>
    </source>
</reference>
<gene>
    <name evidence="2" type="ORF">PHMEG_00029268</name>
</gene>
<evidence type="ECO:0000313" key="3">
    <source>
        <dbReference type="Proteomes" id="UP000198211"/>
    </source>
</evidence>
<accession>A0A225V3N0</accession>
<feature type="region of interest" description="Disordered" evidence="1">
    <location>
        <begin position="1"/>
        <end position="75"/>
    </location>
</feature>
<dbReference type="EMBL" id="NBNE01008248">
    <property type="protein sequence ID" value="OWY99693.1"/>
    <property type="molecule type" value="Genomic_DNA"/>
</dbReference>